<dbReference type="EMBL" id="DF236952">
    <property type="protein sequence ID" value="GAQ77797.1"/>
    <property type="molecule type" value="Genomic_DNA"/>
</dbReference>
<evidence type="ECO:0000256" key="1">
    <source>
        <dbReference type="SAM" id="Phobius"/>
    </source>
</evidence>
<feature type="transmembrane region" description="Helical" evidence="1">
    <location>
        <begin position="12"/>
        <end position="31"/>
    </location>
</feature>
<dbReference type="Gene3D" id="1.20.120.1630">
    <property type="match status" value="1"/>
</dbReference>
<evidence type="ECO:0000313" key="2">
    <source>
        <dbReference type="EMBL" id="GAQ77797.1"/>
    </source>
</evidence>
<dbReference type="PANTHER" id="PTHR32251:SF15">
    <property type="entry name" value="3-OXO-5-ALPHA-STEROID 4-DEHYDROGENASE (DUF1295)"/>
    <property type="match status" value="1"/>
</dbReference>
<feature type="transmembrane region" description="Helical" evidence="1">
    <location>
        <begin position="136"/>
        <end position="155"/>
    </location>
</feature>
<keyword evidence="1" id="KW-1133">Transmembrane helix</keyword>
<evidence type="ECO:0000313" key="3">
    <source>
        <dbReference type="Proteomes" id="UP000054558"/>
    </source>
</evidence>
<dbReference type="OMA" id="FQMLWVW"/>
<dbReference type="Pfam" id="PF06966">
    <property type="entry name" value="DUF1295"/>
    <property type="match status" value="1"/>
</dbReference>
<keyword evidence="3" id="KW-1185">Reference proteome</keyword>
<name>A0A1Y1HMM5_KLENI</name>
<dbReference type="InterPro" id="IPR010721">
    <property type="entry name" value="UstE-like"/>
</dbReference>
<feature type="transmembrane region" description="Helical" evidence="1">
    <location>
        <begin position="104"/>
        <end position="124"/>
    </location>
</feature>
<accession>A0A1Y1HMM5</accession>
<feature type="transmembrane region" description="Helical" evidence="1">
    <location>
        <begin position="38"/>
        <end position="58"/>
    </location>
</feature>
<keyword evidence="1" id="KW-0472">Membrane</keyword>
<gene>
    <name evidence="2" type="ORF">KFL_000030740</name>
</gene>
<dbReference type="Proteomes" id="UP000054558">
    <property type="component" value="Unassembled WGS sequence"/>
</dbReference>
<dbReference type="PROSITE" id="PS50244">
    <property type="entry name" value="S5A_REDUCTASE"/>
    <property type="match status" value="1"/>
</dbReference>
<dbReference type="PANTHER" id="PTHR32251">
    <property type="entry name" value="3-OXO-5-ALPHA-STEROID 4-DEHYDROGENASE"/>
    <property type="match status" value="1"/>
</dbReference>
<dbReference type="OrthoDB" id="67965at2759"/>
<reference evidence="2 3" key="1">
    <citation type="journal article" date="2014" name="Nat. Commun.">
        <title>Klebsormidium flaccidum genome reveals primary factors for plant terrestrial adaptation.</title>
        <authorList>
            <person name="Hori K."/>
            <person name="Maruyama F."/>
            <person name="Fujisawa T."/>
            <person name="Togashi T."/>
            <person name="Yamamoto N."/>
            <person name="Seo M."/>
            <person name="Sato S."/>
            <person name="Yamada T."/>
            <person name="Mori H."/>
            <person name="Tajima N."/>
            <person name="Moriyama T."/>
            <person name="Ikeuchi M."/>
            <person name="Watanabe M."/>
            <person name="Wada H."/>
            <person name="Kobayashi K."/>
            <person name="Saito M."/>
            <person name="Masuda T."/>
            <person name="Sasaki-Sekimoto Y."/>
            <person name="Mashiguchi K."/>
            <person name="Awai K."/>
            <person name="Shimojima M."/>
            <person name="Masuda S."/>
            <person name="Iwai M."/>
            <person name="Nobusawa T."/>
            <person name="Narise T."/>
            <person name="Kondo S."/>
            <person name="Saito H."/>
            <person name="Sato R."/>
            <person name="Murakawa M."/>
            <person name="Ihara Y."/>
            <person name="Oshima-Yamada Y."/>
            <person name="Ohtaka K."/>
            <person name="Satoh M."/>
            <person name="Sonobe K."/>
            <person name="Ishii M."/>
            <person name="Ohtani R."/>
            <person name="Kanamori-Sato M."/>
            <person name="Honoki R."/>
            <person name="Miyazaki D."/>
            <person name="Mochizuki H."/>
            <person name="Umetsu J."/>
            <person name="Higashi K."/>
            <person name="Shibata D."/>
            <person name="Kamiya Y."/>
            <person name="Sato N."/>
            <person name="Nakamura Y."/>
            <person name="Tabata S."/>
            <person name="Ida S."/>
            <person name="Kurokawa K."/>
            <person name="Ohta H."/>
        </authorList>
    </citation>
    <scope>NUCLEOTIDE SEQUENCE [LARGE SCALE GENOMIC DNA]</scope>
    <source>
        <strain evidence="2 3">NIES-2285</strain>
    </source>
</reference>
<organism evidence="2 3">
    <name type="scientific">Klebsormidium nitens</name>
    <name type="common">Green alga</name>
    <name type="synonym">Ulothrix nitens</name>
    <dbReference type="NCBI Taxonomy" id="105231"/>
    <lineage>
        <taxon>Eukaryota</taxon>
        <taxon>Viridiplantae</taxon>
        <taxon>Streptophyta</taxon>
        <taxon>Klebsormidiophyceae</taxon>
        <taxon>Klebsormidiales</taxon>
        <taxon>Klebsormidiaceae</taxon>
        <taxon>Klebsormidium</taxon>
    </lineage>
</organism>
<feature type="transmembrane region" description="Helical" evidence="1">
    <location>
        <begin position="64"/>
        <end position="83"/>
    </location>
</feature>
<proteinExistence type="predicted"/>
<feature type="transmembrane region" description="Helical" evidence="1">
    <location>
        <begin position="209"/>
        <end position="231"/>
    </location>
</feature>
<dbReference type="GO" id="GO:0016020">
    <property type="term" value="C:membrane"/>
    <property type="evidence" value="ECO:0000318"/>
    <property type="project" value="GO_Central"/>
</dbReference>
<keyword evidence="1" id="KW-0812">Transmembrane</keyword>
<sequence>MVYVLDSNFLAITAIVTVAYQVTFFIIAWSFKFDKVTDFAGGTNFVVLAILTFFLGATWHARQIVLTLFVIVWGVRLGGFLLMRILQWGADTRFDETRENFWKFAAFWVFQAIWVFTVSLPLTIVNATLRNPSLGAADYVGWVMWGVGFLFEVFADQQKLNFKKDRANKGRWCDVGVWGYSRHPNYFGELMMWWGIFVSSTRVLHKGQWAAVLGPITITIILLFLSGIPLLEASADKNHGGKPEYALYKRRTSPLIPLPPALYKRLPGWAKLVFLFELPLYNSKLEPTKESLQAGGDAV</sequence>
<dbReference type="AlphaFoldDB" id="A0A1Y1HMM5"/>
<protein>
    <submittedName>
        <fullName evidence="2">Uncharacterized protein</fullName>
    </submittedName>
</protein>